<dbReference type="AlphaFoldDB" id="A0A2J6RQ72"/>
<evidence type="ECO:0000256" key="1">
    <source>
        <dbReference type="SAM" id="MobiDB-lite"/>
    </source>
</evidence>
<feature type="compositionally biased region" description="Basic residues" evidence="1">
    <location>
        <begin position="102"/>
        <end position="128"/>
    </location>
</feature>
<evidence type="ECO:0000313" key="3">
    <source>
        <dbReference type="Proteomes" id="UP000235786"/>
    </source>
</evidence>
<name>A0A2J6RQ72_HYAVF</name>
<feature type="compositionally biased region" description="Polar residues" evidence="1">
    <location>
        <begin position="129"/>
        <end position="145"/>
    </location>
</feature>
<feature type="region of interest" description="Disordered" evidence="1">
    <location>
        <begin position="93"/>
        <end position="218"/>
    </location>
</feature>
<dbReference type="EMBL" id="KZ613945">
    <property type="protein sequence ID" value="PMD40653.1"/>
    <property type="molecule type" value="Genomic_DNA"/>
</dbReference>
<gene>
    <name evidence="2" type="ORF">L207DRAFT_342858</name>
</gene>
<sequence length="226" mass="23306">MLQPPSTRLFLPLHHYSLIKQPSNMKSTPSILVALLSCTATNALFRAPRPFHVNSAAILPRQAAPSTTIISSSPPTAFPSLSFAAPSGTAFTSPSLAPTGVHHSHSHNHGTRPNHKPSASHHTGHHLRPSNSRRQDPSLTASASTFGAVPTSGPVNGTEPSYSGGPTGGGSRTRGPRRTHTHHAHTGTRPFPSGTGPSFGFPTASGSASGSAAPSTFNTAVLTFGV</sequence>
<dbReference type="Proteomes" id="UP000235786">
    <property type="component" value="Unassembled WGS sequence"/>
</dbReference>
<keyword evidence="3" id="KW-1185">Reference proteome</keyword>
<reference evidence="2 3" key="1">
    <citation type="submission" date="2016-04" db="EMBL/GenBank/DDBJ databases">
        <title>A degradative enzymes factory behind the ericoid mycorrhizal symbiosis.</title>
        <authorList>
            <consortium name="DOE Joint Genome Institute"/>
            <person name="Martino E."/>
            <person name="Morin E."/>
            <person name="Grelet G."/>
            <person name="Kuo A."/>
            <person name="Kohler A."/>
            <person name="Daghino S."/>
            <person name="Barry K."/>
            <person name="Choi C."/>
            <person name="Cichocki N."/>
            <person name="Clum A."/>
            <person name="Copeland A."/>
            <person name="Hainaut M."/>
            <person name="Haridas S."/>
            <person name="Labutti K."/>
            <person name="Lindquist E."/>
            <person name="Lipzen A."/>
            <person name="Khouja H.-R."/>
            <person name="Murat C."/>
            <person name="Ohm R."/>
            <person name="Olson A."/>
            <person name="Spatafora J."/>
            <person name="Veneault-Fourrey C."/>
            <person name="Henrissat B."/>
            <person name="Grigoriev I."/>
            <person name="Martin F."/>
            <person name="Perotto S."/>
        </authorList>
    </citation>
    <scope>NUCLEOTIDE SEQUENCE [LARGE SCALE GENOMIC DNA]</scope>
    <source>
        <strain evidence="2 3">F</strain>
    </source>
</reference>
<dbReference type="OrthoDB" id="10596789at2759"/>
<feature type="compositionally biased region" description="Basic residues" evidence="1">
    <location>
        <begin position="174"/>
        <end position="186"/>
    </location>
</feature>
<accession>A0A2J6RQ72</accession>
<evidence type="ECO:0000313" key="2">
    <source>
        <dbReference type="EMBL" id="PMD40653.1"/>
    </source>
</evidence>
<feature type="compositionally biased region" description="Low complexity" evidence="1">
    <location>
        <begin position="198"/>
        <end position="217"/>
    </location>
</feature>
<organism evidence="2 3">
    <name type="scientific">Hyaloscypha variabilis (strain UAMH 11265 / GT02V1 / F)</name>
    <name type="common">Meliniomyces variabilis</name>
    <dbReference type="NCBI Taxonomy" id="1149755"/>
    <lineage>
        <taxon>Eukaryota</taxon>
        <taxon>Fungi</taxon>
        <taxon>Dikarya</taxon>
        <taxon>Ascomycota</taxon>
        <taxon>Pezizomycotina</taxon>
        <taxon>Leotiomycetes</taxon>
        <taxon>Helotiales</taxon>
        <taxon>Hyaloscyphaceae</taxon>
        <taxon>Hyaloscypha</taxon>
        <taxon>Hyaloscypha variabilis</taxon>
    </lineage>
</organism>
<protein>
    <submittedName>
        <fullName evidence="2">Uncharacterized protein</fullName>
    </submittedName>
</protein>
<proteinExistence type="predicted"/>